<evidence type="ECO:0000256" key="1">
    <source>
        <dbReference type="SAM" id="MobiDB-lite"/>
    </source>
</evidence>
<sequence>MDRLFEEDPTHGLNNYFKMVKIAQAKEAAVMECSDISKSREADENVYYQYYHRNSEHTSKVTRKIWSGKFKQAGAYSSVAPPPTSVASSLGRGKFVQQ</sequence>
<organism evidence="2 3">
    <name type="scientific">Tribolium castaneum</name>
    <name type="common">Red flour beetle</name>
    <dbReference type="NCBI Taxonomy" id="7070"/>
    <lineage>
        <taxon>Eukaryota</taxon>
        <taxon>Metazoa</taxon>
        <taxon>Ecdysozoa</taxon>
        <taxon>Arthropoda</taxon>
        <taxon>Hexapoda</taxon>
        <taxon>Insecta</taxon>
        <taxon>Pterygota</taxon>
        <taxon>Neoptera</taxon>
        <taxon>Endopterygota</taxon>
        <taxon>Coleoptera</taxon>
        <taxon>Polyphaga</taxon>
        <taxon>Cucujiformia</taxon>
        <taxon>Tenebrionidae</taxon>
        <taxon>Tenebrionidae incertae sedis</taxon>
        <taxon>Tribolium</taxon>
    </lineage>
</organism>
<gene>
    <name evidence="2" type="primary">GLEAN_16113</name>
    <name evidence="2" type="ORF">TcasGA2_TC016113</name>
</gene>
<accession>D7EIR7</accession>
<dbReference type="AlphaFoldDB" id="D7EIR7"/>
<dbReference type="EMBL" id="KQ972823">
    <property type="protein sequence ID" value="EFA12252.1"/>
    <property type="molecule type" value="Genomic_DNA"/>
</dbReference>
<dbReference type="HOGENOM" id="CLU_2336340_0_0_1"/>
<reference evidence="2 3" key="1">
    <citation type="journal article" date="2008" name="Nature">
        <title>The genome of the model beetle and pest Tribolium castaneum.</title>
        <authorList>
            <consortium name="Tribolium Genome Sequencing Consortium"/>
            <person name="Richards S."/>
            <person name="Gibbs R.A."/>
            <person name="Weinstock G.M."/>
            <person name="Brown S.J."/>
            <person name="Denell R."/>
            <person name="Beeman R.W."/>
            <person name="Gibbs R."/>
            <person name="Beeman R.W."/>
            <person name="Brown S.J."/>
            <person name="Bucher G."/>
            <person name="Friedrich M."/>
            <person name="Grimmelikhuijzen C.J."/>
            <person name="Klingler M."/>
            <person name="Lorenzen M."/>
            <person name="Richards S."/>
            <person name="Roth S."/>
            <person name="Schroder R."/>
            <person name="Tautz D."/>
            <person name="Zdobnov E.M."/>
            <person name="Muzny D."/>
            <person name="Gibbs R.A."/>
            <person name="Weinstock G.M."/>
            <person name="Attaway T."/>
            <person name="Bell S."/>
            <person name="Buhay C.J."/>
            <person name="Chandrabose M.N."/>
            <person name="Chavez D."/>
            <person name="Clerk-Blankenburg K.P."/>
            <person name="Cree A."/>
            <person name="Dao M."/>
            <person name="Davis C."/>
            <person name="Chacko J."/>
            <person name="Dinh H."/>
            <person name="Dugan-Rocha S."/>
            <person name="Fowler G."/>
            <person name="Garner T.T."/>
            <person name="Garnes J."/>
            <person name="Gnirke A."/>
            <person name="Hawes A."/>
            <person name="Hernandez J."/>
            <person name="Hines S."/>
            <person name="Holder M."/>
            <person name="Hume J."/>
            <person name="Jhangiani S.N."/>
            <person name="Joshi V."/>
            <person name="Khan Z.M."/>
            <person name="Jackson L."/>
            <person name="Kovar C."/>
            <person name="Kowis A."/>
            <person name="Lee S."/>
            <person name="Lewis L.R."/>
            <person name="Margolis J."/>
            <person name="Morgan M."/>
            <person name="Nazareth L.V."/>
            <person name="Nguyen N."/>
            <person name="Okwuonu G."/>
            <person name="Parker D."/>
            <person name="Richards S."/>
            <person name="Ruiz S.J."/>
            <person name="Santibanez J."/>
            <person name="Savard J."/>
            <person name="Scherer S.E."/>
            <person name="Schneider B."/>
            <person name="Sodergren E."/>
            <person name="Tautz D."/>
            <person name="Vattahil S."/>
            <person name="Villasana D."/>
            <person name="White C.S."/>
            <person name="Wright R."/>
            <person name="Park Y."/>
            <person name="Beeman R.W."/>
            <person name="Lord J."/>
            <person name="Oppert B."/>
            <person name="Lorenzen M."/>
            <person name="Brown S."/>
            <person name="Wang L."/>
            <person name="Savard J."/>
            <person name="Tautz D."/>
            <person name="Richards S."/>
            <person name="Weinstock G."/>
            <person name="Gibbs R.A."/>
            <person name="Liu Y."/>
            <person name="Worley K."/>
            <person name="Weinstock G."/>
            <person name="Elsik C.G."/>
            <person name="Reese J.T."/>
            <person name="Elhaik E."/>
            <person name="Landan G."/>
            <person name="Graur D."/>
            <person name="Arensburger P."/>
            <person name="Atkinson P."/>
            <person name="Beeman R.W."/>
            <person name="Beidler J."/>
            <person name="Brown S.J."/>
            <person name="Demuth J.P."/>
            <person name="Drury D.W."/>
            <person name="Du Y.Z."/>
            <person name="Fujiwara H."/>
            <person name="Lorenzen M."/>
            <person name="Maselli V."/>
            <person name="Osanai M."/>
            <person name="Park Y."/>
            <person name="Robertson H.M."/>
            <person name="Tu Z."/>
            <person name="Wang J.J."/>
            <person name="Wang S."/>
            <person name="Richards S."/>
            <person name="Song H."/>
            <person name="Zhang L."/>
            <person name="Sodergren E."/>
            <person name="Werner D."/>
            <person name="Stanke M."/>
            <person name="Morgenstern B."/>
            <person name="Solovyev V."/>
            <person name="Kosarev P."/>
            <person name="Brown G."/>
            <person name="Chen H.C."/>
            <person name="Ermolaeva O."/>
            <person name="Hlavina W."/>
            <person name="Kapustin Y."/>
            <person name="Kiryutin B."/>
            <person name="Kitts P."/>
            <person name="Maglott D."/>
            <person name="Pruitt K."/>
            <person name="Sapojnikov V."/>
            <person name="Souvorov A."/>
            <person name="Mackey A.J."/>
            <person name="Waterhouse R.M."/>
            <person name="Wyder S."/>
            <person name="Zdobnov E.M."/>
            <person name="Zdobnov E.M."/>
            <person name="Wyder S."/>
            <person name="Kriventseva E.V."/>
            <person name="Kadowaki T."/>
            <person name="Bork P."/>
            <person name="Aranda M."/>
            <person name="Bao R."/>
            <person name="Beermann A."/>
            <person name="Berns N."/>
            <person name="Bolognesi R."/>
            <person name="Bonneton F."/>
            <person name="Bopp D."/>
            <person name="Brown S.J."/>
            <person name="Bucher G."/>
            <person name="Butts T."/>
            <person name="Chaumot A."/>
            <person name="Denell R.E."/>
            <person name="Ferrier D.E."/>
            <person name="Friedrich M."/>
            <person name="Gordon C.M."/>
            <person name="Jindra M."/>
            <person name="Klingler M."/>
            <person name="Lan Q."/>
            <person name="Lattorff H.M."/>
            <person name="Laudet V."/>
            <person name="von Levetsow C."/>
            <person name="Liu Z."/>
            <person name="Lutz R."/>
            <person name="Lynch J.A."/>
            <person name="da Fonseca R.N."/>
            <person name="Posnien N."/>
            <person name="Reuter R."/>
            <person name="Roth S."/>
            <person name="Savard J."/>
            <person name="Schinko J.B."/>
            <person name="Schmitt C."/>
            <person name="Schoppmeier M."/>
            <person name="Schroder R."/>
            <person name="Shippy T.D."/>
            <person name="Simonnet F."/>
            <person name="Marques-Souza H."/>
            <person name="Tautz D."/>
            <person name="Tomoyasu Y."/>
            <person name="Trauner J."/>
            <person name="Van der Zee M."/>
            <person name="Vervoort M."/>
            <person name="Wittkopp N."/>
            <person name="Wimmer E.A."/>
            <person name="Yang X."/>
            <person name="Jones A.K."/>
            <person name="Sattelle D.B."/>
            <person name="Ebert P.R."/>
            <person name="Nelson D."/>
            <person name="Scott J.G."/>
            <person name="Beeman R.W."/>
            <person name="Muthukrishnan S."/>
            <person name="Kramer K.J."/>
            <person name="Arakane Y."/>
            <person name="Beeman R.W."/>
            <person name="Zhu Q."/>
            <person name="Hogenkamp D."/>
            <person name="Dixit R."/>
            <person name="Oppert B."/>
            <person name="Jiang H."/>
            <person name="Zou Z."/>
            <person name="Marshall J."/>
            <person name="Elpidina E."/>
            <person name="Vinokurov K."/>
            <person name="Oppert C."/>
            <person name="Zou Z."/>
            <person name="Evans J."/>
            <person name="Lu Z."/>
            <person name="Zhao P."/>
            <person name="Sumathipala N."/>
            <person name="Altincicek B."/>
            <person name="Vilcinskas A."/>
            <person name="Williams M."/>
            <person name="Hultmark D."/>
            <person name="Hetru C."/>
            <person name="Jiang H."/>
            <person name="Grimmelikhuijzen C.J."/>
            <person name="Hauser F."/>
            <person name="Cazzamali G."/>
            <person name="Williamson M."/>
            <person name="Park Y."/>
            <person name="Li B."/>
            <person name="Tanaka Y."/>
            <person name="Predel R."/>
            <person name="Neupert S."/>
            <person name="Schachtner J."/>
            <person name="Verleyen P."/>
            <person name="Raible F."/>
            <person name="Bork P."/>
            <person name="Friedrich M."/>
            <person name="Walden K.K."/>
            <person name="Robertson H.M."/>
            <person name="Angeli S."/>
            <person name="Foret S."/>
            <person name="Bucher G."/>
            <person name="Schuetz S."/>
            <person name="Maleszka R."/>
            <person name="Wimmer E.A."/>
            <person name="Beeman R.W."/>
            <person name="Lorenzen M."/>
            <person name="Tomoyasu Y."/>
            <person name="Miller S.C."/>
            <person name="Grossmann D."/>
            <person name="Bucher G."/>
        </authorList>
    </citation>
    <scope>NUCLEOTIDE SEQUENCE [LARGE SCALE GENOMIC DNA]</scope>
    <source>
        <strain evidence="2 3">Georgia GA2</strain>
    </source>
</reference>
<evidence type="ECO:0000313" key="2">
    <source>
        <dbReference type="EMBL" id="EFA12252.1"/>
    </source>
</evidence>
<dbReference type="InParanoid" id="D7EIR7"/>
<keyword evidence="3" id="KW-1185">Reference proteome</keyword>
<dbReference type="Proteomes" id="UP000007266">
    <property type="component" value="Unassembled WGS sequence"/>
</dbReference>
<protein>
    <submittedName>
        <fullName evidence="2">Uncharacterized protein</fullName>
    </submittedName>
</protein>
<name>D7EIR7_TRICA</name>
<evidence type="ECO:0000313" key="3">
    <source>
        <dbReference type="Proteomes" id="UP000007266"/>
    </source>
</evidence>
<feature type="region of interest" description="Disordered" evidence="1">
    <location>
        <begin position="75"/>
        <end position="98"/>
    </location>
</feature>
<reference evidence="2 3" key="2">
    <citation type="journal article" date="2010" name="Nucleic Acids Res.">
        <title>BeetleBase in 2010: revisions to provide comprehensive genomic information for Tribolium castaneum.</title>
        <authorList>
            <person name="Kim H.S."/>
            <person name="Murphy T."/>
            <person name="Xia J."/>
            <person name="Caragea D."/>
            <person name="Park Y."/>
            <person name="Beeman R.W."/>
            <person name="Lorenzen M.D."/>
            <person name="Butcher S."/>
            <person name="Manak J.R."/>
            <person name="Brown S.J."/>
        </authorList>
    </citation>
    <scope>NUCLEOTIDE SEQUENCE [LARGE SCALE GENOMIC DNA]</scope>
    <source>
        <strain evidence="2 3">Georgia GA2</strain>
    </source>
</reference>
<proteinExistence type="predicted"/>